<dbReference type="Proteomes" id="UP000050741">
    <property type="component" value="Unassembled WGS sequence"/>
</dbReference>
<feature type="region of interest" description="Disordered" evidence="1">
    <location>
        <begin position="495"/>
        <end position="521"/>
    </location>
</feature>
<sequence length="641" mass="65196">MPRDWTLLDAAAADSAITVPSVSKRATVHRLTTANWHNWHCHLLLLLLTITFCAFFGVSNASIHRMVVVRNRRQTPASSSGTVDSVGDKTSMSASNALWKTPDGTVGANGTSIGTAGGQGPSNVVAGSNGTVGNSYAGGQDTARAIGTQSQSVGSSSSMLNGAQSSQSGTASGSAVGSGNARVDSVGGGSLTNWTQPSQRVGVVGIGGATGNQMAAANSSNTYSMSWNSIFAKVSGISMSKGENNSQANVDLRAGSPTTNLSVDGLVSGVNDKPGGTSFSLVSGDGTLMNNSAAAQAVLVGAVNTTSGGSKMVGASNLESAGTLNKGALNTFGDLRLNGTGPGMGGFMSNSSINPDGTPRSAVAISGMETGGNKSISVNDGINSNVGSAAPVALIGRGNLEGTGNVASNGSSFVLSGYQTGNGSAQVIDTMGKSMATNNTPSELRINNQGVELAGNTTTTNASSNAIGKVMGQSSSVQGNSLLELTRQVQAGSSDIVAQGGGTGPSSAITDTGLRLNGPNNTVRNSNIRGNVNANGDQTFVQSVSNVSDQNKQQSLFNSQNATVNSAGKGQASASNSVLLKRRRRHSQSLATLAAMEAKDWWESVPMAKSAGENNLYVHKRRRRHSRNLDIMTAKNWRPRE</sequence>
<reference evidence="3" key="1">
    <citation type="submission" date="2013-12" db="EMBL/GenBank/DDBJ databases">
        <authorList>
            <person name="Aslett M."/>
        </authorList>
    </citation>
    <scope>NUCLEOTIDE SEQUENCE [LARGE SCALE GENOMIC DNA]</scope>
    <source>
        <strain evidence="3">Lindley</strain>
    </source>
</reference>
<keyword evidence="2" id="KW-0812">Transmembrane</keyword>
<organism evidence="3 4">
    <name type="scientific">Globodera pallida</name>
    <name type="common">Potato cyst nematode worm</name>
    <name type="synonym">Heterodera pallida</name>
    <dbReference type="NCBI Taxonomy" id="36090"/>
    <lineage>
        <taxon>Eukaryota</taxon>
        <taxon>Metazoa</taxon>
        <taxon>Ecdysozoa</taxon>
        <taxon>Nematoda</taxon>
        <taxon>Chromadorea</taxon>
        <taxon>Rhabditida</taxon>
        <taxon>Tylenchina</taxon>
        <taxon>Tylenchomorpha</taxon>
        <taxon>Tylenchoidea</taxon>
        <taxon>Heteroderidae</taxon>
        <taxon>Heteroderinae</taxon>
        <taxon>Globodera</taxon>
    </lineage>
</organism>
<evidence type="ECO:0000256" key="1">
    <source>
        <dbReference type="SAM" id="MobiDB-lite"/>
    </source>
</evidence>
<keyword evidence="2" id="KW-1133">Transmembrane helix</keyword>
<keyword evidence="2" id="KW-0472">Membrane</keyword>
<name>A0A183CB96_GLOPA</name>
<reference evidence="4" key="3">
    <citation type="submission" date="2016-06" db="UniProtKB">
        <authorList>
            <consortium name="WormBaseParasite"/>
        </authorList>
    </citation>
    <scope>IDENTIFICATION</scope>
</reference>
<evidence type="ECO:0000256" key="2">
    <source>
        <dbReference type="SAM" id="Phobius"/>
    </source>
</evidence>
<proteinExistence type="predicted"/>
<keyword evidence="3" id="KW-1185">Reference proteome</keyword>
<reference evidence="3" key="2">
    <citation type="submission" date="2014-05" db="EMBL/GenBank/DDBJ databases">
        <title>The genome and life-stage specific transcriptomes of Globodera pallida elucidate key aspects of plant parasitism by a cyst nematode.</title>
        <authorList>
            <person name="Cotton J.A."/>
            <person name="Lilley C.J."/>
            <person name="Jones L.M."/>
            <person name="Kikuchi T."/>
            <person name="Reid A.J."/>
            <person name="Thorpe P."/>
            <person name="Tsai I.J."/>
            <person name="Beasley H."/>
            <person name="Blok V."/>
            <person name="Cock P.J.A."/>
            <person name="Van den Akker S.E."/>
            <person name="Holroyd N."/>
            <person name="Hunt M."/>
            <person name="Mantelin S."/>
            <person name="Naghra H."/>
            <person name="Pain A."/>
            <person name="Palomares-Rius J.E."/>
            <person name="Zarowiecki M."/>
            <person name="Berriman M."/>
            <person name="Jones J.T."/>
            <person name="Urwin P.E."/>
        </authorList>
    </citation>
    <scope>NUCLEOTIDE SEQUENCE [LARGE SCALE GENOMIC DNA]</scope>
    <source>
        <strain evidence="3">Lindley</strain>
    </source>
</reference>
<feature type="transmembrane region" description="Helical" evidence="2">
    <location>
        <begin position="43"/>
        <end position="63"/>
    </location>
</feature>
<feature type="region of interest" description="Disordered" evidence="1">
    <location>
        <begin position="148"/>
        <end position="184"/>
    </location>
</feature>
<dbReference type="WBParaSite" id="GPLIN_001014700">
    <property type="protein sequence ID" value="GPLIN_001014700"/>
    <property type="gene ID" value="GPLIN_001014700"/>
</dbReference>
<feature type="compositionally biased region" description="Low complexity" evidence="1">
    <location>
        <begin position="149"/>
        <end position="181"/>
    </location>
</feature>
<accession>A0A183CB96</accession>
<evidence type="ECO:0000313" key="3">
    <source>
        <dbReference type="Proteomes" id="UP000050741"/>
    </source>
</evidence>
<feature type="region of interest" description="Disordered" evidence="1">
    <location>
        <begin position="95"/>
        <end position="127"/>
    </location>
</feature>
<dbReference type="AlphaFoldDB" id="A0A183CB96"/>
<protein>
    <submittedName>
        <fullName evidence="4">Autotransporter domain-containing protein</fullName>
    </submittedName>
</protein>
<evidence type="ECO:0000313" key="4">
    <source>
        <dbReference type="WBParaSite" id="GPLIN_001014700"/>
    </source>
</evidence>